<proteinExistence type="predicted"/>
<evidence type="ECO:0000313" key="2">
    <source>
        <dbReference type="Proteomes" id="UP001152300"/>
    </source>
</evidence>
<dbReference type="EMBL" id="JAPEIS010000001">
    <property type="protein sequence ID" value="KAJ8070827.1"/>
    <property type="molecule type" value="Genomic_DNA"/>
</dbReference>
<gene>
    <name evidence="1" type="ORF">OCU04_001188</name>
</gene>
<dbReference type="OrthoDB" id="6415790at2759"/>
<protein>
    <submittedName>
        <fullName evidence="1">Uncharacterized protein</fullName>
    </submittedName>
</protein>
<reference evidence="1" key="1">
    <citation type="submission" date="2022-11" db="EMBL/GenBank/DDBJ databases">
        <title>Genome Resource of Sclerotinia nivalis Strain SnTB1, a Plant Pathogen Isolated from American Ginseng.</title>
        <authorList>
            <person name="Fan S."/>
        </authorList>
    </citation>
    <scope>NUCLEOTIDE SEQUENCE</scope>
    <source>
        <strain evidence="1">SnTB1</strain>
    </source>
</reference>
<accession>A0A9X0AXL1</accession>
<keyword evidence="2" id="KW-1185">Reference proteome</keyword>
<dbReference type="AlphaFoldDB" id="A0A9X0AXL1"/>
<sequence>MEMAERTLDTMIETILSDPEKMKSGILRIVFPERVDVLHQIFMGSQPGSPNKNDSITKLETLIRKLKPTNIIGRIHLAQAMITLAKMCRNSGGEKLESAKDQANQAFDICIADLEDSFQWNDAAALRVLAQILMYAGLEYDAKISISLMLSKIDQYETIYDSDDSVVFSLDTPARIHARFWMNQRTRIRMH</sequence>
<dbReference type="Proteomes" id="UP001152300">
    <property type="component" value="Unassembled WGS sequence"/>
</dbReference>
<comment type="caution">
    <text evidence="1">The sequence shown here is derived from an EMBL/GenBank/DDBJ whole genome shotgun (WGS) entry which is preliminary data.</text>
</comment>
<evidence type="ECO:0000313" key="1">
    <source>
        <dbReference type="EMBL" id="KAJ8070827.1"/>
    </source>
</evidence>
<name>A0A9X0AXL1_9HELO</name>
<organism evidence="1 2">
    <name type="scientific">Sclerotinia nivalis</name>
    <dbReference type="NCBI Taxonomy" id="352851"/>
    <lineage>
        <taxon>Eukaryota</taxon>
        <taxon>Fungi</taxon>
        <taxon>Dikarya</taxon>
        <taxon>Ascomycota</taxon>
        <taxon>Pezizomycotina</taxon>
        <taxon>Leotiomycetes</taxon>
        <taxon>Helotiales</taxon>
        <taxon>Sclerotiniaceae</taxon>
        <taxon>Sclerotinia</taxon>
    </lineage>
</organism>